<accession>A0A844CKW7</accession>
<feature type="transmembrane region" description="Helical" evidence="10">
    <location>
        <begin position="165"/>
        <end position="182"/>
    </location>
</feature>
<dbReference type="EMBL" id="SZWE01000001">
    <property type="protein sequence ID" value="MRU15292.1"/>
    <property type="molecule type" value="Genomic_DNA"/>
</dbReference>
<dbReference type="NCBIfam" id="TIGR01695">
    <property type="entry name" value="murJ_mviN"/>
    <property type="match status" value="1"/>
</dbReference>
<comment type="function">
    <text evidence="8 10 11">Involved in peptidoglycan biosynthesis. Transports lipid-linked peptidoglycan precursors from the inner to the outer leaflet of the cytoplasmic membrane.</text>
</comment>
<keyword evidence="10" id="KW-0997">Cell inner membrane</keyword>
<evidence type="ECO:0000256" key="1">
    <source>
        <dbReference type="ARBA" id="ARBA00004651"/>
    </source>
</evidence>
<evidence type="ECO:0000256" key="6">
    <source>
        <dbReference type="ARBA" id="ARBA00022989"/>
    </source>
</evidence>
<dbReference type="PANTHER" id="PTHR47019:SF1">
    <property type="entry name" value="LIPID II FLIPPASE MURJ"/>
    <property type="match status" value="1"/>
</dbReference>
<dbReference type="OrthoDB" id="9816572at2"/>
<dbReference type="CDD" id="cd13123">
    <property type="entry name" value="MATE_MurJ_like"/>
    <property type="match status" value="1"/>
</dbReference>
<dbReference type="RefSeq" id="WP_154150445.1">
    <property type="nucleotide sequence ID" value="NZ_SZWE01000001.1"/>
</dbReference>
<feature type="transmembrane region" description="Helical" evidence="10">
    <location>
        <begin position="445"/>
        <end position="466"/>
    </location>
</feature>
<dbReference type="PRINTS" id="PR01806">
    <property type="entry name" value="VIRFACTRMVIN"/>
</dbReference>
<dbReference type="GO" id="GO:0008360">
    <property type="term" value="P:regulation of cell shape"/>
    <property type="evidence" value="ECO:0007669"/>
    <property type="project" value="UniProtKB-UniRule"/>
</dbReference>
<evidence type="ECO:0000256" key="11">
    <source>
        <dbReference type="PIRNR" id="PIRNR002869"/>
    </source>
</evidence>
<keyword evidence="7 10" id="KW-0472">Membrane</keyword>
<dbReference type="GO" id="GO:0015648">
    <property type="term" value="F:lipid-linked peptidoglycan transporter activity"/>
    <property type="evidence" value="ECO:0007669"/>
    <property type="project" value="UniProtKB-UniRule"/>
</dbReference>
<evidence type="ECO:0000256" key="4">
    <source>
        <dbReference type="ARBA" id="ARBA00022960"/>
    </source>
</evidence>
<keyword evidence="6 10" id="KW-1133">Transmembrane helix</keyword>
<evidence type="ECO:0000256" key="9">
    <source>
        <dbReference type="ARBA" id="ARBA00061532"/>
    </source>
</evidence>
<reference evidence="12 13" key="1">
    <citation type="submission" date="2019-05" db="EMBL/GenBank/DDBJ databases">
        <title>Roseovarius bejariae sp. nov., a moderately halophylic bacterium isolated from a saline soil in Rambla Salada (Murcia).</title>
        <authorList>
            <person name="Castro D.J."/>
            <person name="Gomez-Altuve A."/>
            <person name="Reina J.C."/>
            <person name="Rodriguez M."/>
            <person name="Sampedro I."/>
            <person name="Llamas I."/>
            <person name="Martinez-Checa F."/>
        </authorList>
    </citation>
    <scope>NUCLEOTIDE SEQUENCE [LARGE SCALE GENOMIC DNA]</scope>
    <source>
        <strain evidence="12 13">A21</strain>
    </source>
</reference>
<keyword evidence="4 10" id="KW-0133">Cell shape</keyword>
<dbReference type="GO" id="GO:0005886">
    <property type="term" value="C:plasma membrane"/>
    <property type="evidence" value="ECO:0007669"/>
    <property type="project" value="UniProtKB-SubCell"/>
</dbReference>
<protein>
    <recommendedName>
        <fullName evidence="10">Probable lipid II flippase MurJ</fullName>
    </recommendedName>
</protein>
<evidence type="ECO:0000256" key="10">
    <source>
        <dbReference type="HAMAP-Rule" id="MF_02078"/>
    </source>
</evidence>
<dbReference type="Proteomes" id="UP000564704">
    <property type="component" value="Unassembled WGS sequence"/>
</dbReference>
<feature type="transmembrane region" description="Helical" evidence="10">
    <location>
        <begin position="406"/>
        <end position="425"/>
    </location>
</feature>
<dbReference type="HAMAP" id="MF_02078">
    <property type="entry name" value="MurJ_MviN"/>
    <property type="match status" value="1"/>
</dbReference>
<keyword evidence="10 11" id="KW-0813">Transport</keyword>
<dbReference type="GO" id="GO:0009252">
    <property type="term" value="P:peptidoglycan biosynthetic process"/>
    <property type="evidence" value="ECO:0007669"/>
    <property type="project" value="UniProtKB-UniRule"/>
</dbReference>
<feature type="transmembrane region" description="Helical" evidence="10">
    <location>
        <begin position="134"/>
        <end position="153"/>
    </location>
</feature>
<keyword evidence="13" id="KW-1185">Reference proteome</keyword>
<feature type="transmembrane region" description="Helical" evidence="10">
    <location>
        <begin position="188"/>
        <end position="208"/>
    </location>
</feature>
<gene>
    <name evidence="10 12" type="primary">murJ</name>
    <name evidence="12" type="ORF">FDP25_07590</name>
</gene>
<sequence length="514" mass="54719">MRPVRLLSGVLTVGGWTLASRILGFVRDVLIANFLGPGAMMDAFVAAFRLPNMFRRFFAEGAFNAAFVPMFSKRLEGDEDAVGFAALAMSGLAFVLLVLTGLAMVFMPALVWATAEGFVGDERFDLTVEFGRVVFPYIFFISLAALFSGVLNASGRFAAAAAAPVLLNIMLVTAMSASAMMGKPVAPALVWTIPFAGVAQLALVWVAADKAGLHIRPTRPRWTPEMSQLVRIAVPAALAGGVMQVNLLVGQQVASNFDKAVSWLYSADRLYQLPLGVVGIAVGIVLLPDLSRRLKAADDSGAREAYSRAAEISLALTVPSAVALVAIPMPIVSVLFERGAFGSDDTAATALAVAVYGLGLPAFVLQKVLQPLFFAREDTKSPFRFALVAMVVNAVLAIGLAFAIGWIAAAIATTVAGWVMVWLLMRGARPLGDVARFDARFHRRVWRIVAASVLMGAVLWGVNLVLSPLFEVGGLRWLALLLLVGIGTVAYFGIGHALGAFRMQEFGKAFRRGG</sequence>
<comment type="similarity">
    <text evidence="9 10 11">Belongs to the MurJ/MviN family.</text>
</comment>
<evidence type="ECO:0000313" key="12">
    <source>
        <dbReference type="EMBL" id="MRU15292.1"/>
    </source>
</evidence>
<dbReference type="InterPro" id="IPR051050">
    <property type="entry name" value="Lipid_II_flippase_MurJ/MviN"/>
</dbReference>
<feature type="transmembrane region" description="Helical" evidence="10">
    <location>
        <begin position="29"/>
        <end position="48"/>
    </location>
</feature>
<keyword evidence="2 10" id="KW-1003">Cell membrane</keyword>
<evidence type="ECO:0000256" key="8">
    <source>
        <dbReference type="ARBA" id="ARBA00060041"/>
    </source>
</evidence>
<dbReference type="AlphaFoldDB" id="A0A844CKW7"/>
<keyword evidence="3 10" id="KW-0812">Transmembrane</keyword>
<evidence type="ECO:0000256" key="3">
    <source>
        <dbReference type="ARBA" id="ARBA00022692"/>
    </source>
</evidence>
<feature type="transmembrane region" description="Helical" evidence="10">
    <location>
        <begin position="381"/>
        <end position="400"/>
    </location>
</feature>
<evidence type="ECO:0000256" key="5">
    <source>
        <dbReference type="ARBA" id="ARBA00022984"/>
    </source>
</evidence>
<keyword evidence="10 11" id="KW-0961">Cell wall biogenesis/degradation</keyword>
<feature type="transmembrane region" description="Helical" evidence="10">
    <location>
        <begin position="478"/>
        <end position="501"/>
    </location>
</feature>
<feature type="transmembrane region" description="Helical" evidence="10">
    <location>
        <begin position="81"/>
        <end position="114"/>
    </location>
</feature>
<name>A0A844CKW7_9RHOB</name>
<dbReference type="GO" id="GO:0034204">
    <property type="term" value="P:lipid translocation"/>
    <property type="evidence" value="ECO:0007669"/>
    <property type="project" value="TreeGrafter"/>
</dbReference>
<dbReference type="InterPro" id="IPR004268">
    <property type="entry name" value="MurJ"/>
</dbReference>
<organism evidence="12 13">
    <name type="scientific">Roseovarius bejariae</name>
    <dbReference type="NCBI Taxonomy" id="2576383"/>
    <lineage>
        <taxon>Bacteria</taxon>
        <taxon>Pseudomonadati</taxon>
        <taxon>Pseudomonadota</taxon>
        <taxon>Alphaproteobacteria</taxon>
        <taxon>Rhodobacterales</taxon>
        <taxon>Roseobacteraceae</taxon>
        <taxon>Roseovarius</taxon>
    </lineage>
</organism>
<evidence type="ECO:0000313" key="13">
    <source>
        <dbReference type="Proteomes" id="UP000564704"/>
    </source>
</evidence>
<proteinExistence type="inferred from homology"/>
<feature type="transmembrane region" description="Helical" evidence="10">
    <location>
        <begin position="270"/>
        <end position="291"/>
    </location>
</feature>
<comment type="pathway">
    <text evidence="10">Cell wall biogenesis; peptidoglycan biosynthesis.</text>
</comment>
<comment type="subcellular location">
    <subcellularLocation>
        <location evidence="10">Cell inner membrane</location>
        <topology evidence="10">Multi-pass membrane protein</topology>
    </subcellularLocation>
    <subcellularLocation>
        <location evidence="1">Cell membrane</location>
        <topology evidence="1">Multi-pass membrane protein</topology>
    </subcellularLocation>
</comment>
<dbReference type="PIRSF" id="PIRSF002869">
    <property type="entry name" value="MviN"/>
    <property type="match status" value="1"/>
</dbReference>
<feature type="transmembrane region" description="Helical" evidence="10">
    <location>
        <begin position="312"/>
        <end position="336"/>
    </location>
</feature>
<dbReference type="GO" id="GO:0071555">
    <property type="term" value="P:cell wall organization"/>
    <property type="evidence" value="ECO:0007669"/>
    <property type="project" value="UniProtKB-UniRule"/>
</dbReference>
<dbReference type="UniPathway" id="UPA00219"/>
<comment type="caution">
    <text evidence="12">The sequence shown here is derived from an EMBL/GenBank/DDBJ whole genome shotgun (WGS) entry which is preliminary data.</text>
</comment>
<feature type="transmembrane region" description="Helical" evidence="10">
    <location>
        <begin position="348"/>
        <end position="369"/>
    </location>
</feature>
<evidence type="ECO:0000256" key="2">
    <source>
        <dbReference type="ARBA" id="ARBA00022475"/>
    </source>
</evidence>
<dbReference type="PANTHER" id="PTHR47019">
    <property type="entry name" value="LIPID II FLIPPASE MURJ"/>
    <property type="match status" value="1"/>
</dbReference>
<dbReference type="Pfam" id="PF03023">
    <property type="entry name" value="MurJ"/>
    <property type="match status" value="1"/>
</dbReference>
<evidence type="ECO:0000256" key="7">
    <source>
        <dbReference type="ARBA" id="ARBA00023136"/>
    </source>
</evidence>
<keyword evidence="5 10" id="KW-0573">Peptidoglycan synthesis</keyword>
<feature type="transmembrane region" description="Helical" evidence="10">
    <location>
        <begin position="229"/>
        <end position="250"/>
    </location>
</feature>